<gene>
    <name evidence="3" type="ORF">NUU61_005374</name>
</gene>
<name>A0A9W9F9A9_9EURO</name>
<keyword evidence="4" id="KW-1185">Reference proteome</keyword>
<dbReference type="EMBL" id="JAPMSZ010000007">
    <property type="protein sequence ID" value="KAJ5096018.1"/>
    <property type="molecule type" value="Genomic_DNA"/>
</dbReference>
<dbReference type="Proteomes" id="UP001141434">
    <property type="component" value="Unassembled WGS sequence"/>
</dbReference>
<feature type="compositionally biased region" description="Polar residues" evidence="2">
    <location>
        <begin position="63"/>
        <end position="85"/>
    </location>
</feature>
<reference evidence="3" key="1">
    <citation type="submission" date="2022-11" db="EMBL/GenBank/DDBJ databases">
        <authorList>
            <person name="Petersen C."/>
        </authorList>
    </citation>
    <scope>NUCLEOTIDE SEQUENCE</scope>
    <source>
        <strain evidence="3">IBT 34128</strain>
    </source>
</reference>
<reference evidence="3" key="2">
    <citation type="journal article" date="2023" name="IMA Fungus">
        <title>Comparative genomic study of the Penicillium genus elucidates a diverse pangenome and 15 lateral gene transfer events.</title>
        <authorList>
            <person name="Petersen C."/>
            <person name="Sorensen T."/>
            <person name="Nielsen M.R."/>
            <person name="Sondergaard T.E."/>
            <person name="Sorensen J.L."/>
            <person name="Fitzpatrick D.A."/>
            <person name="Frisvad J.C."/>
            <person name="Nielsen K.L."/>
        </authorList>
    </citation>
    <scope>NUCLEOTIDE SEQUENCE</scope>
    <source>
        <strain evidence="3">IBT 34128</strain>
    </source>
</reference>
<feature type="region of interest" description="Disordered" evidence="2">
    <location>
        <begin position="386"/>
        <end position="456"/>
    </location>
</feature>
<dbReference type="RefSeq" id="XP_056511569.1">
    <property type="nucleotide sequence ID" value="XM_056655956.1"/>
</dbReference>
<feature type="region of interest" description="Disordered" evidence="2">
    <location>
        <begin position="55"/>
        <end position="90"/>
    </location>
</feature>
<proteinExistence type="predicted"/>
<feature type="compositionally biased region" description="Basic and acidic residues" evidence="2">
    <location>
        <begin position="401"/>
        <end position="412"/>
    </location>
</feature>
<evidence type="ECO:0000313" key="3">
    <source>
        <dbReference type="EMBL" id="KAJ5096018.1"/>
    </source>
</evidence>
<evidence type="ECO:0000256" key="1">
    <source>
        <dbReference type="SAM" id="Coils"/>
    </source>
</evidence>
<organism evidence="3 4">
    <name type="scientific">Penicillium alfredii</name>
    <dbReference type="NCBI Taxonomy" id="1506179"/>
    <lineage>
        <taxon>Eukaryota</taxon>
        <taxon>Fungi</taxon>
        <taxon>Dikarya</taxon>
        <taxon>Ascomycota</taxon>
        <taxon>Pezizomycotina</taxon>
        <taxon>Eurotiomycetes</taxon>
        <taxon>Eurotiomycetidae</taxon>
        <taxon>Eurotiales</taxon>
        <taxon>Aspergillaceae</taxon>
        <taxon>Penicillium</taxon>
    </lineage>
</organism>
<sequence length="456" mass="50832">MSTILPFRDKRLPPVPAAATSMYYPDPLLHVERQAKHIQNNLQALIDAQSDGLLSGLARPQSDDASSGSFTPTSTKAGRSQSPSTIPARRSAPKKIGLLCAREGIFQSIYDLLKLREEEREILSSQTDERDKALHEIQGFNSRRSGLEEAIATIHSDQENQHSKHLQEEARSLETDIHELENRLYEMKARHRGLVNKISHINNSVDAKLSSYTESLSLLQSDIQNYLRDPPVQPLPRTAGKSTFHSLNPQRRTLEMAQEHWNTEQADLQRRQQKVDAEILALEEGGGVWKQVVTDVSGFEKWLKANMRHYVQMDTSATGSNGAQVPNTKQELIKNILEDLEKTTRRVEAHLDLAEAKDWKLLVCCIAAELEALREARGMLLPAFGLPAQEDAPSPSSPARGEPREDHSDSHTDPLGNDNPDPPAGLLKDGDAPMDATSRSDEEDDEPDPAWLLPES</sequence>
<evidence type="ECO:0008006" key="5">
    <source>
        <dbReference type="Google" id="ProtNLM"/>
    </source>
</evidence>
<feature type="coiled-coil region" evidence="1">
    <location>
        <begin position="163"/>
        <end position="197"/>
    </location>
</feature>
<keyword evidence="1" id="KW-0175">Coiled coil</keyword>
<evidence type="ECO:0000256" key="2">
    <source>
        <dbReference type="SAM" id="MobiDB-lite"/>
    </source>
</evidence>
<dbReference type="OrthoDB" id="5342758at2759"/>
<dbReference type="AlphaFoldDB" id="A0A9W9F9A9"/>
<comment type="caution">
    <text evidence="3">The sequence shown here is derived from an EMBL/GenBank/DDBJ whole genome shotgun (WGS) entry which is preliminary data.</text>
</comment>
<protein>
    <recommendedName>
        <fullName evidence="5">Autophagy-related protein Atg28</fullName>
    </recommendedName>
</protein>
<dbReference type="GeneID" id="81395124"/>
<accession>A0A9W9F9A9</accession>
<evidence type="ECO:0000313" key="4">
    <source>
        <dbReference type="Proteomes" id="UP001141434"/>
    </source>
</evidence>